<proteinExistence type="predicted"/>
<feature type="domain" description="Radical SAM core" evidence="7">
    <location>
        <begin position="8"/>
        <end position="234"/>
    </location>
</feature>
<dbReference type="AlphaFoldDB" id="A0A419ERX4"/>
<name>A0A419ERX4_9BACT</name>
<evidence type="ECO:0000256" key="4">
    <source>
        <dbReference type="ARBA" id="ARBA00022723"/>
    </source>
</evidence>
<dbReference type="SUPFAM" id="SSF102114">
    <property type="entry name" value="Radical SAM enzymes"/>
    <property type="match status" value="1"/>
</dbReference>
<comment type="caution">
    <text evidence="8">The sequence shown here is derived from an EMBL/GenBank/DDBJ whole genome shotgun (WGS) entry which is preliminary data.</text>
</comment>
<dbReference type="Pfam" id="PF13186">
    <property type="entry name" value="SPASM"/>
    <property type="match status" value="1"/>
</dbReference>
<evidence type="ECO:0000313" key="9">
    <source>
        <dbReference type="Proteomes" id="UP000285961"/>
    </source>
</evidence>
<dbReference type="InterPro" id="IPR007197">
    <property type="entry name" value="rSAM"/>
</dbReference>
<dbReference type="Proteomes" id="UP000285961">
    <property type="component" value="Unassembled WGS sequence"/>
</dbReference>
<dbReference type="PANTHER" id="PTHR11228:SF34">
    <property type="entry name" value="TUNGSTEN-CONTAINING ALDEHYDE FERREDOXIN OXIDOREDUCTASE COFACTOR MODIFYING PROTEIN"/>
    <property type="match status" value="1"/>
</dbReference>
<dbReference type="Gene3D" id="3.20.20.70">
    <property type="entry name" value="Aldolase class I"/>
    <property type="match status" value="1"/>
</dbReference>
<dbReference type="InterPro" id="IPR050377">
    <property type="entry name" value="Radical_SAM_PqqE_MftC-like"/>
</dbReference>
<evidence type="ECO:0000313" key="8">
    <source>
        <dbReference type="EMBL" id="RJP66270.1"/>
    </source>
</evidence>
<evidence type="ECO:0000256" key="3">
    <source>
        <dbReference type="ARBA" id="ARBA00022691"/>
    </source>
</evidence>
<dbReference type="GO" id="GO:0051536">
    <property type="term" value="F:iron-sulfur cluster binding"/>
    <property type="evidence" value="ECO:0007669"/>
    <property type="project" value="UniProtKB-KW"/>
</dbReference>
<dbReference type="PANTHER" id="PTHR11228">
    <property type="entry name" value="RADICAL SAM DOMAIN PROTEIN"/>
    <property type="match status" value="1"/>
</dbReference>
<dbReference type="SFLD" id="SFLDS00029">
    <property type="entry name" value="Radical_SAM"/>
    <property type="match status" value="1"/>
</dbReference>
<keyword evidence="6" id="KW-0411">Iron-sulfur</keyword>
<dbReference type="GO" id="GO:0046872">
    <property type="term" value="F:metal ion binding"/>
    <property type="evidence" value="ECO:0007669"/>
    <property type="project" value="UniProtKB-KW"/>
</dbReference>
<dbReference type="InterPro" id="IPR058240">
    <property type="entry name" value="rSAM_sf"/>
</dbReference>
<dbReference type="SFLD" id="SFLDG01387">
    <property type="entry name" value="BtrN-like_SPASM_domain_contain"/>
    <property type="match status" value="1"/>
</dbReference>
<dbReference type="Pfam" id="PF04055">
    <property type="entry name" value="Radical_SAM"/>
    <property type="match status" value="1"/>
</dbReference>
<evidence type="ECO:0000256" key="5">
    <source>
        <dbReference type="ARBA" id="ARBA00023004"/>
    </source>
</evidence>
<dbReference type="SFLD" id="SFLDG01067">
    <property type="entry name" value="SPASM/twitch_domain_containing"/>
    <property type="match status" value="1"/>
</dbReference>
<evidence type="ECO:0000256" key="2">
    <source>
        <dbReference type="ARBA" id="ARBA00022485"/>
    </source>
</evidence>
<dbReference type="GO" id="GO:0003824">
    <property type="term" value="F:catalytic activity"/>
    <property type="evidence" value="ECO:0007669"/>
    <property type="project" value="InterPro"/>
</dbReference>
<evidence type="ECO:0000256" key="1">
    <source>
        <dbReference type="ARBA" id="ARBA00001966"/>
    </source>
</evidence>
<comment type="cofactor">
    <cofactor evidence="1">
        <name>[4Fe-4S] cluster</name>
        <dbReference type="ChEBI" id="CHEBI:49883"/>
    </cofactor>
</comment>
<accession>A0A419ERX4</accession>
<evidence type="ECO:0000259" key="7">
    <source>
        <dbReference type="PROSITE" id="PS51918"/>
    </source>
</evidence>
<dbReference type="InterPro" id="IPR023885">
    <property type="entry name" value="4Fe4S-binding_SPASM_dom"/>
</dbReference>
<dbReference type="InterPro" id="IPR034391">
    <property type="entry name" value="AdoMet-like_SPASM_containing"/>
</dbReference>
<gene>
    <name evidence="8" type="ORF">C4532_16430</name>
</gene>
<dbReference type="InterPro" id="IPR013785">
    <property type="entry name" value="Aldolase_TIM"/>
</dbReference>
<dbReference type="PROSITE" id="PS51918">
    <property type="entry name" value="RADICAL_SAM"/>
    <property type="match status" value="1"/>
</dbReference>
<keyword evidence="2" id="KW-0004">4Fe-4S</keyword>
<keyword evidence="3" id="KW-0949">S-adenosyl-L-methionine</keyword>
<evidence type="ECO:0000256" key="6">
    <source>
        <dbReference type="ARBA" id="ARBA00023014"/>
    </source>
</evidence>
<dbReference type="CDD" id="cd01335">
    <property type="entry name" value="Radical_SAM"/>
    <property type="match status" value="1"/>
</dbReference>
<protein>
    <submittedName>
        <fullName evidence="8">Radical SAM protein</fullName>
    </submittedName>
</protein>
<keyword evidence="4" id="KW-0479">Metal-binding</keyword>
<keyword evidence="5" id="KW-0408">Iron</keyword>
<organism evidence="8 9">
    <name type="scientific">Candidatus Abyssobacteria bacterium SURF_17</name>
    <dbReference type="NCBI Taxonomy" id="2093361"/>
    <lineage>
        <taxon>Bacteria</taxon>
        <taxon>Pseudomonadati</taxon>
        <taxon>Candidatus Hydrogenedentota</taxon>
        <taxon>Candidatus Abyssobacteria</taxon>
    </lineage>
</organism>
<dbReference type="CDD" id="cd21109">
    <property type="entry name" value="SPASM"/>
    <property type="match status" value="1"/>
</dbReference>
<reference evidence="8 9" key="1">
    <citation type="journal article" date="2017" name="ISME J.">
        <title>Energy and carbon metabolisms in a deep terrestrial subsurface fluid microbial community.</title>
        <authorList>
            <person name="Momper L."/>
            <person name="Jungbluth S.P."/>
            <person name="Lee M.D."/>
            <person name="Amend J.P."/>
        </authorList>
    </citation>
    <scope>NUCLEOTIDE SEQUENCE [LARGE SCALE GENOMIC DNA]</scope>
    <source>
        <strain evidence="8">SURF_17</strain>
    </source>
</reference>
<sequence length="312" mass="35702">MEKRPYPENHPTNIWIEPTNICNLRCDFCFHSCGVMTRDKGMMSFQVFKRIIDDVKHFQPRVVLHHSGESFLHKDLFEFIHYAKEAHLTVGLTTNGTLLAREDFRILSTGIDSLNISLGGTGEEDYRRVRTADDFAVVKENILTLASRKRESGVKIRLCVNVVSTKYNKDSLEDFKEEISSVEGIDDVLVRRLLNWSGSVDVRDLSMNDSMDVDKKRRQHSLRRRLRQTLGGLRPRNLCKSVHQSAGILWDGTIVPCCIDFNGTLALGNIVDGPFLDTWNGKKMARLRKMLRSRRLTKNHPICGPCRFGPQT</sequence>
<dbReference type="EMBL" id="QZKI01000118">
    <property type="protein sequence ID" value="RJP66270.1"/>
    <property type="molecule type" value="Genomic_DNA"/>
</dbReference>